<reference evidence="1 2" key="2">
    <citation type="submission" date="2014-03" db="EMBL/GenBank/DDBJ databases">
        <authorList>
            <person name="Baltrus D."/>
            <person name="Dougherty K."/>
        </authorList>
    </citation>
    <scope>NUCLEOTIDE SEQUENCE</scope>
    <source>
        <strain evidence="1 2">28a24</strain>
    </source>
</reference>
<evidence type="ECO:0000313" key="2">
    <source>
        <dbReference type="Proteomes" id="UP000019522"/>
    </source>
</evidence>
<proteinExistence type="predicted"/>
<evidence type="ECO:0000313" key="1">
    <source>
        <dbReference type="EMBL" id="AHL77676.1"/>
    </source>
</evidence>
<accession>W8RZU3</accession>
<dbReference type="KEGG" id="pstt:CH92_17590"/>
<protein>
    <submittedName>
        <fullName evidence="1">Uncharacterized protein</fullName>
    </submittedName>
</protein>
<dbReference type="EMBL" id="CP007441">
    <property type="protein sequence ID" value="AHL77676.1"/>
    <property type="molecule type" value="Genomic_DNA"/>
</dbReference>
<dbReference type="AlphaFoldDB" id="W8RZU3"/>
<organism evidence="1 2">
    <name type="scientific">Stutzerimonas stutzeri</name>
    <name type="common">Pseudomonas stutzeri</name>
    <dbReference type="NCBI Taxonomy" id="316"/>
    <lineage>
        <taxon>Bacteria</taxon>
        <taxon>Pseudomonadati</taxon>
        <taxon>Pseudomonadota</taxon>
        <taxon>Gammaproteobacteria</taxon>
        <taxon>Pseudomonadales</taxon>
        <taxon>Pseudomonadaceae</taxon>
        <taxon>Stutzerimonas</taxon>
    </lineage>
</organism>
<reference evidence="2" key="1">
    <citation type="journal article" date="2014" name="Genome Announc.">
        <title>Complete Genome Sequence of the Highly Transformable Pseudomonas stutzeri Strain 28a24.</title>
        <authorList>
            <person name="Smith B.A."/>
            <person name="Dougherty K.M."/>
            <person name="Baltrus D.A."/>
        </authorList>
    </citation>
    <scope>NUCLEOTIDE SEQUENCE [LARGE SCALE GENOMIC DNA]</scope>
    <source>
        <strain evidence="2">28a24</strain>
    </source>
</reference>
<dbReference type="Proteomes" id="UP000019522">
    <property type="component" value="Chromosome"/>
</dbReference>
<gene>
    <name evidence="1" type="ORF">CH92_17590</name>
</gene>
<sequence length="74" mass="8417">MWKIASDKQLASYFEGANIWRTRWKNLSEVVSVPSHDGRVVELQIWSAEIGQRDKLFAASEVSNGVWVFALPPL</sequence>
<name>W8RZU3_STUST</name>